<dbReference type="InterPro" id="IPR020472">
    <property type="entry name" value="WD40_PAC1"/>
</dbReference>
<dbReference type="InterPro" id="IPR036322">
    <property type="entry name" value="WD40_repeat_dom_sf"/>
</dbReference>
<comment type="caution">
    <text evidence="6">The sequence shown here is derived from an EMBL/GenBank/DDBJ whole genome shotgun (WGS) entry which is preliminary data.</text>
</comment>
<dbReference type="STRING" id="93625.A0A409VUZ9"/>
<evidence type="ECO:0000256" key="5">
    <source>
        <dbReference type="SAM" id="MobiDB-lite"/>
    </source>
</evidence>
<feature type="compositionally biased region" description="Polar residues" evidence="5">
    <location>
        <begin position="471"/>
        <end position="485"/>
    </location>
</feature>
<dbReference type="OrthoDB" id="2421129at2759"/>
<evidence type="ECO:0000256" key="4">
    <source>
        <dbReference type="PROSITE-ProRule" id="PRU00221"/>
    </source>
</evidence>
<feature type="region of interest" description="Disordered" evidence="5">
    <location>
        <begin position="694"/>
        <end position="714"/>
    </location>
</feature>
<dbReference type="GO" id="GO:0000724">
    <property type="term" value="P:double-strand break repair via homologous recombination"/>
    <property type="evidence" value="ECO:0007669"/>
    <property type="project" value="TreeGrafter"/>
</dbReference>
<feature type="compositionally biased region" description="Low complexity" evidence="5">
    <location>
        <begin position="597"/>
        <end position="607"/>
    </location>
</feature>
<feature type="region of interest" description="Disordered" evidence="5">
    <location>
        <begin position="797"/>
        <end position="850"/>
    </location>
</feature>
<keyword evidence="7" id="KW-1185">Reference proteome</keyword>
<feature type="compositionally biased region" description="Polar residues" evidence="5">
    <location>
        <begin position="809"/>
        <end position="825"/>
    </location>
</feature>
<dbReference type="InterPro" id="IPR051246">
    <property type="entry name" value="WDR48"/>
</dbReference>
<feature type="region of interest" description="Disordered" evidence="5">
    <location>
        <begin position="1"/>
        <end position="27"/>
    </location>
</feature>
<dbReference type="AlphaFoldDB" id="A0A409VUZ9"/>
<dbReference type="Pfam" id="PF00400">
    <property type="entry name" value="WD40"/>
    <property type="match status" value="5"/>
</dbReference>
<dbReference type="PANTHER" id="PTHR19862:SF14">
    <property type="entry name" value="WD REPEAT-CONTAINING PROTEIN 48"/>
    <property type="match status" value="1"/>
</dbReference>
<evidence type="ECO:0000313" key="6">
    <source>
        <dbReference type="EMBL" id="PPQ70071.1"/>
    </source>
</evidence>
<dbReference type="InterPro" id="IPR021772">
    <property type="entry name" value="WDR48/Bun107"/>
</dbReference>
<dbReference type="Pfam" id="PF11816">
    <property type="entry name" value="DUF3337"/>
    <property type="match status" value="1"/>
</dbReference>
<dbReference type="PROSITE" id="PS50082">
    <property type="entry name" value="WD_REPEATS_2"/>
    <property type="match status" value="4"/>
</dbReference>
<feature type="repeat" description="WD" evidence="4">
    <location>
        <begin position="289"/>
        <end position="330"/>
    </location>
</feature>
<feature type="region of interest" description="Disordered" evidence="5">
    <location>
        <begin position="944"/>
        <end position="977"/>
    </location>
</feature>
<protein>
    <submittedName>
        <fullName evidence="6">Uncharacterized protein</fullName>
    </submittedName>
</protein>
<feature type="compositionally biased region" description="Polar residues" evidence="5">
    <location>
        <begin position="961"/>
        <end position="975"/>
    </location>
</feature>
<dbReference type="PROSITE" id="PS00678">
    <property type="entry name" value="WD_REPEATS_1"/>
    <property type="match status" value="1"/>
</dbReference>
<feature type="region of interest" description="Disordered" evidence="5">
    <location>
        <begin position="470"/>
        <end position="521"/>
    </location>
</feature>
<feature type="region of interest" description="Disordered" evidence="5">
    <location>
        <begin position="893"/>
        <end position="916"/>
    </location>
</feature>
<evidence type="ECO:0000256" key="3">
    <source>
        <dbReference type="ARBA" id="ARBA00022737"/>
    </source>
</evidence>
<feature type="compositionally biased region" description="Polar residues" evidence="5">
    <location>
        <begin position="499"/>
        <end position="521"/>
    </location>
</feature>
<feature type="repeat" description="WD" evidence="4">
    <location>
        <begin position="196"/>
        <end position="228"/>
    </location>
</feature>
<dbReference type="FunCoup" id="A0A409VUZ9">
    <property type="interactions" value="587"/>
</dbReference>
<dbReference type="SMART" id="SM00320">
    <property type="entry name" value="WD40"/>
    <property type="match status" value="8"/>
</dbReference>
<dbReference type="EMBL" id="NHYD01003915">
    <property type="protein sequence ID" value="PPQ70071.1"/>
    <property type="molecule type" value="Genomic_DNA"/>
</dbReference>
<evidence type="ECO:0000256" key="2">
    <source>
        <dbReference type="ARBA" id="ARBA00022574"/>
    </source>
</evidence>
<gene>
    <name evidence="6" type="ORF">CVT25_006548</name>
</gene>
<dbReference type="InterPro" id="IPR001680">
    <property type="entry name" value="WD40_rpt"/>
</dbReference>
<name>A0A409VUZ9_PSICY</name>
<reference evidence="6 7" key="1">
    <citation type="journal article" date="2018" name="Evol. Lett.">
        <title>Horizontal gene cluster transfer increased hallucinogenic mushroom diversity.</title>
        <authorList>
            <person name="Reynolds H.T."/>
            <person name="Vijayakumar V."/>
            <person name="Gluck-Thaler E."/>
            <person name="Korotkin H.B."/>
            <person name="Matheny P.B."/>
            <person name="Slot J.C."/>
        </authorList>
    </citation>
    <scope>NUCLEOTIDE SEQUENCE [LARGE SCALE GENOMIC DNA]</scope>
    <source>
        <strain evidence="6 7">2631</strain>
    </source>
</reference>
<dbReference type="InParanoid" id="A0A409VUZ9"/>
<proteinExistence type="inferred from homology"/>
<dbReference type="CDD" id="cd00200">
    <property type="entry name" value="WD40"/>
    <property type="match status" value="1"/>
</dbReference>
<comment type="similarity">
    <text evidence="1">Belongs to the WD repeat WDR48 family.</text>
</comment>
<feature type="region of interest" description="Disordered" evidence="5">
    <location>
        <begin position="1156"/>
        <end position="1182"/>
    </location>
</feature>
<dbReference type="InterPro" id="IPR019775">
    <property type="entry name" value="WD40_repeat_CS"/>
</dbReference>
<dbReference type="InterPro" id="IPR015943">
    <property type="entry name" value="WD40/YVTN_repeat-like_dom_sf"/>
</dbReference>
<dbReference type="GO" id="GO:0043130">
    <property type="term" value="F:ubiquitin binding"/>
    <property type="evidence" value="ECO:0007669"/>
    <property type="project" value="TreeGrafter"/>
</dbReference>
<feature type="repeat" description="WD" evidence="4">
    <location>
        <begin position="331"/>
        <end position="372"/>
    </location>
</feature>
<dbReference type="PRINTS" id="PR00320">
    <property type="entry name" value="GPROTEINBRPT"/>
</dbReference>
<dbReference type="PANTHER" id="PTHR19862">
    <property type="entry name" value="WD REPEAT-CONTAINING PROTEIN 48"/>
    <property type="match status" value="1"/>
</dbReference>
<organism evidence="6 7">
    <name type="scientific">Psilocybe cyanescens</name>
    <dbReference type="NCBI Taxonomy" id="93625"/>
    <lineage>
        <taxon>Eukaryota</taxon>
        <taxon>Fungi</taxon>
        <taxon>Dikarya</taxon>
        <taxon>Basidiomycota</taxon>
        <taxon>Agaricomycotina</taxon>
        <taxon>Agaricomycetes</taxon>
        <taxon>Agaricomycetidae</taxon>
        <taxon>Agaricales</taxon>
        <taxon>Agaricineae</taxon>
        <taxon>Strophariaceae</taxon>
        <taxon>Psilocybe</taxon>
    </lineage>
</organism>
<dbReference type="CDD" id="cd17041">
    <property type="entry name" value="Ubl_WDR48"/>
    <property type="match status" value="1"/>
</dbReference>
<keyword evidence="2 4" id="KW-0853">WD repeat</keyword>
<dbReference type="Proteomes" id="UP000283269">
    <property type="component" value="Unassembled WGS sequence"/>
</dbReference>
<feature type="compositionally biased region" description="Basic and acidic residues" evidence="5">
    <location>
        <begin position="704"/>
        <end position="714"/>
    </location>
</feature>
<dbReference type="PROSITE" id="PS50294">
    <property type="entry name" value="WD_REPEATS_REGION"/>
    <property type="match status" value="4"/>
</dbReference>
<dbReference type="Gene3D" id="2.130.10.10">
    <property type="entry name" value="YVTN repeat-like/Quinoprotein amine dehydrogenase"/>
    <property type="match status" value="2"/>
</dbReference>
<accession>A0A409VUZ9</accession>
<dbReference type="SUPFAM" id="SSF50978">
    <property type="entry name" value="WD40 repeat-like"/>
    <property type="match status" value="1"/>
</dbReference>
<keyword evidence="3" id="KW-0677">Repeat</keyword>
<sequence>MVQARRRVSYIIPSPSETPPRLQLPPHGVSRLGTTAPLLTLYNHGDEARSRDTSQKPNQPRHRLGVASLALDLSTQLVGRTAPEGILYSGGRDGLIMSWDLGVTMRKKAVDPANVASKRGRWEAMTGWGDDSIEEEFEDGDERLVSDGDILGDVTANVDRRRRAASISAEIPHERQWETDILSFKPGMPTQFRQCAQAHNDWVNDILLCNYNQTVVSASSDGTVKAWNPHASIAVDPSIVGSHNDYVRCLTHCREQNWVASGSFDRTIKLWDLSRPSTEAVVTLNPPDATAPKSSVYALAVDPFGRTIASGSPERVIRLWDPRTGKRTGKLVGHTDNIRAILISEDSKYLLTGSADASIKLWSLSSQRCLHTFTHHTDSVWSLFSDHPSLEIFYSGDRSGLVCRVDIEDSPDISEGECVVLCNDAVDLSRSSSEGINKIVVMDDNLLWTASGTSSIKRWNIPQRRALRASSLAQSPDSDVQNSPNVFKRRPLAAPDSPSEASTRPSTGQGHSRRMSFSPSVASLTSYSEQWRDRDDVKLNGLPYDSLVKLVSPNDPFASYNSNRSRDPDVATLYSAASVMSVPRQTTRPSAQAAFRTSSSGLTSPLQSSRTEETVIVANTARALFEDRELAADAIPLCPEPDNLIPGDHGLVRSIILNDRVYALTVDTAGQVAVWDIVRGQCLGLYRPEDVAAASHTGSTANGTEEKERSPREALETVRERIEGEGVASSWCMADTKGGVLTIHLNERCFDAEVYADEVGFVKHSQFNDESKLNIGKWVLRNLFIGFIQEELHLHHSPNQDEKSHGALSRSSSQETIDSNISNRLPTRPETTHRKRGKHRANSTVISSPNMIPATHPNVIAPIRSSPLLTPLIPLHVLGGMRENNNFSVLPSIPQSPPAHSDVTPTPGGHQRRARSGTIDGVTPAVLATPVAGGAKDDYFSARTRQQGGVPGSPDDFSGWTGPSKTEPATPSTPSGLMGRLRNFGKIGKRPVSDVPSVTNVITPTAEAPHLSDGGDTIEIERTPLQMLLSAPLNPPSTADAPLHPLSPNTTVLISEEAQPSYTIVYRRNVAHIHEDVEALENAMPMWLVEYLLLNKIPLSTPLAKLSFVLMPWNKDPDVEPLPELLNTTQSKLTANRYLRVRKIVNHVQDKLERMAHGSRTGSIRSSFEGGQAGSKGPRPRAEDEYEILCNETLLPLGMSLAAVRQYVWRSGSELVLYYRRKRAAISDASQ</sequence>
<evidence type="ECO:0000256" key="1">
    <source>
        <dbReference type="ARBA" id="ARBA00006917"/>
    </source>
</evidence>
<feature type="region of interest" description="Disordered" evidence="5">
    <location>
        <begin position="585"/>
        <end position="607"/>
    </location>
</feature>
<feature type="repeat" description="WD" evidence="4">
    <location>
        <begin position="240"/>
        <end position="281"/>
    </location>
</feature>
<evidence type="ECO:0000313" key="7">
    <source>
        <dbReference type="Proteomes" id="UP000283269"/>
    </source>
</evidence>